<gene>
    <name evidence="10" type="ORF">DUI87_24729</name>
</gene>
<evidence type="ECO:0000313" key="10">
    <source>
        <dbReference type="EMBL" id="RMB98515.1"/>
    </source>
</evidence>
<dbReference type="OrthoDB" id="2914378at2759"/>
<dbReference type="GO" id="GO:0008349">
    <property type="term" value="F:MAP kinase kinase kinase kinase activity"/>
    <property type="evidence" value="ECO:0007669"/>
    <property type="project" value="TreeGrafter"/>
</dbReference>
<dbReference type="Pfam" id="PF00069">
    <property type="entry name" value="Pkinase"/>
    <property type="match status" value="1"/>
</dbReference>
<proteinExistence type="inferred from homology"/>
<protein>
    <recommendedName>
        <fullName evidence="2">non-specific serine/threonine protein kinase</fullName>
        <ecNumber evidence="2">2.7.11.1</ecNumber>
    </recommendedName>
</protein>
<accession>A0A3M0JC29</accession>
<dbReference type="InterPro" id="IPR000719">
    <property type="entry name" value="Prot_kinase_dom"/>
</dbReference>
<feature type="binding site" evidence="7">
    <location>
        <position position="49"/>
    </location>
    <ligand>
        <name>ATP</name>
        <dbReference type="ChEBI" id="CHEBI:30616"/>
    </ligand>
</feature>
<evidence type="ECO:0000256" key="4">
    <source>
        <dbReference type="ARBA" id="ARBA00022741"/>
    </source>
</evidence>
<evidence type="ECO:0000256" key="5">
    <source>
        <dbReference type="ARBA" id="ARBA00022777"/>
    </source>
</evidence>
<evidence type="ECO:0000256" key="7">
    <source>
        <dbReference type="PROSITE-ProRule" id="PRU10141"/>
    </source>
</evidence>
<evidence type="ECO:0000259" key="9">
    <source>
        <dbReference type="PROSITE" id="PS50011"/>
    </source>
</evidence>
<dbReference type="SUPFAM" id="SSF56112">
    <property type="entry name" value="Protein kinase-like (PK-like)"/>
    <property type="match status" value="1"/>
</dbReference>
<dbReference type="GO" id="GO:0005737">
    <property type="term" value="C:cytoplasm"/>
    <property type="evidence" value="ECO:0007669"/>
    <property type="project" value="TreeGrafter"/>
</dbReference>
<evidence type="ECO:0000256" key="2">
    <source>
        <dbReference type="ARBA" id="ARBA00012513"/>
    </source>
</evidence>
<comment type="caution">
    <text evidence="10">The sequence shown here is derived from an EMBL/GenBank/DDBJ whole genome shotgun (WGS) entry which is preliminary data.</text>
</comment>
<dbReference type="PROSITE" id="PS50011">
    <property type="entry name" value="PROTEIN_KINASE_DOM"/>
    <property type="match status" value="1"/>
</dbReference>
<name>A0A3M0JC29_HIRRU</name>
<dbReference type="AlphaFoldDB" id="A0A3M0JC29"/>
<evidence type="ECO:0000256" key="6">
    <source>
        <dbReference type="ARBA" id="ARBA00022840"/>
    </source>
</evidence>
<dbReference type="InterPro" id="IPR011009">
    <property type="entry name" value="Kinase-like_dom_sf"/>
</dbReference>
<evidence type="ECO:0000313" key="11">
    <source>
        <dbReference type="Proteomes" id="UP000269221"/>
    </source>
</evidence>
<dbReference type="InterPro" id="IPR050629">
    <property type="entry name" value="STE20/SPS1-PAK"/>
</dbReference>
<dbReference type="PANTHER" id="PTHR48012:SF19">
    <property type="entry name" value="MITOGEN-ACTIVATED PROTEIN KINASE KINASE KINASE KINASE 5"/>
    <property type="match status" value="1"/>
</dbReference>
<dbReference type="Proteomes" id="UP000269221">
    <property type="component" value="Unassembled WGS sequence"/>
</dbReference>
<dbReference type="PROSITE" id="PS00107">
    <property type="entry name" value="PROTEIN_KINASE_ATP"/>
    <property type="match status" value="1"/>
</dbReference>
<dbReference type="STRING" id="333673.A0A3M0JC29"/>
<evidence type="ECO:0000256" key="8">
    <source>
        <dbReference type="SAM" id="MobiDB-lite"/>
    </source>
</evidence>
<dbReference type="InterPro" id="IPR017441">
    <property type="entry name" value="Protein_kinase_ATP_BS"/>
</dbReference>
<dbReference type="Gene3D" id="3.30.200.20">
    <property type="entry name" value="Phosphorylase Kinase, domain 1"/>
    <property type="match status" value="1"/>
</dbReference>
<keyword evidence="5" id="KW-0418">Kinase</keyword>
<feature type="region of interest" description="Disordered" evidence="8">
    <location>
        <begin position="399"/>
        <end position="429"/>
    </location>
</feature>
<comment type="similarity">
    <text evidence="1">Belongs to the protein kinase superfamily. STE Ser/Thr protein kinase family. STE20 subfamily.</text>
</comment>
<evidence type="ECO:0000256" key="3">
    <source>
        <dbReference type="ARBA" id="ARBA00022527"/>
    </source>
</evidence>
<feature type="domain" description="Protein kinase" evidence="9">
    <location>
        <begin position="20"/>
        <end position="278"/>
    </location>
</feature>
<keyword evidence="11" id="KW-1185">Reference proteome</keyword>
<dbReference type="PANTHER" id="PTHR48012">
    <property type="entry name" value="STERILE20-LIKE KINASE, ISOFORM B-RELATED"/>
    <property type="match status" value="1"/>
</dbReference>
<evidence type="ECO:0000256" key="1">
    <source>
        <dbReference type="ARBA" id="ARBA00008874"/>
    </source>
</evidence>
<dbReference type="EC" id="2.7.11.1" evidence="2"/>
<keyword evidence="5" id="KW-0808">Transferase</keyword>
<organism evidence="10 11">
    <name type="scientific">Hirundo rustica rustica</name>
    <dbReference type="NCBI Taxonomy" id="333673"/>
    <lineage>
        <taxon>Eukaryota</taxon>
        <taxon>Metazoa</taxon>
        <taxon>Chordata</taxon>
        <taxon>Craniata</taxon>
        <taxon>Vertebrata</taxon>
        <taxon>Euteleostomi</taxon>
        <taxon>Archelosauria</taxon>
        <taxon>Archosauria</taxon>
        <taxon>Dinosauria</taxon>
        <taxon>Saurischia</taxon>
        <taxon>Theropoda</taxon>
        <taxon>Coelurosauria</taxon>
        <taxon>Aves</taxon>
        <taxon>Neognathae</taxon>
        <taxon>Neoaves</taxon>
        <taxon>Telluraves</taxon>
        <taxon>Australaves</taxon>
        <taxon>Passeriformes</taxon>
        <taxon>Sylvioidea</taxon>
        <taxon>Hirundinidae</taxon>
        <taxon>Hirundo</taxon>
    </lineage>
</organism>
<dbReference type="SMART" id="SM00220">
    <property type="entry name" value="S_TKc"/>
    <property type="match status" value="1"/>
</dbReference>
<reference evidence="10 11" key="1">
    <citation type="submission" date="2018-07" db="EMBL/GenBank/DDBJ databases">
        <title>A high quality draft genome assembly of the barn swallow (H. rustica rustica).</title>
        <authorList>
            <person name="Formenti G."/>
            <person name="Chiara M."/>
            <person name="Poveda L."/>
            <person name="Francoijs K.-J."/>
            <person name="Bonisoli-Alquati A."/>
            <person name="Canova L."/>
            <person name="Gianfranceschi L."/>
            <person name="Horner D.S."/>
            <person name="Saino N."/>
        </authorList>
    </citation>
    <scope>NUCLEOTIDE SEQUENCE [LARGE SCALE GENOMIC DNA]</scope>
    <source>
        <strain evidence="10">Chelidonia</strain>
        <tissue evidence="10">Blood</tissue>
    </source>
</reference>
<keyword evidence="3" id="KW-0723">Serine/threonine-protein kinase</keyword>
<keyword evidence="6 7" id="KW-0067">ATP-binding</keyword>
<dbReference type="GO" id="GO:0005524">
    <property type="term" value="F:ATP binding"/>
    <property type="evidence" value="ECO:0007669"/>
    <property type="project" value="UniProtKB-UniRule"/>
</dbReference>
<dbReference type="EMBL" id="QRBI01000152">
    <property type="protein sequence ID" value="RMB98515.1"/>
    <property type="molecule type" value="Genomic_DNA"/>
</dbReference>
<keyword evidence="4 7" id="KW-0547">Nucleotide-binding</keyword>
<sequence length="469" mass="51180">MEPAARASGDILRRNPQQDYELIQRVGSGTYGDVYKARNLHTGELAAVKIIKLEPGDDFSLIQQEIYMVKECKHCNIVAYFGSYLSYRTSVRAANCLCVQRNSTGPRLFTHEGQMHRDIKGANILLTDHGDVKLESLRIPNWGEHLQSLKPVEKWDLILALRGVGQFQRWRRGKFQGLQGKAAMGYHHPPGIRVIIPLESGSSSLWSQGHHPLESGASSHWSQGHHPTGVRVIIPLESGSSSHWSQGHHPTVRVIIPLESGASSHWSQGHHPPGVRFIFPLESGASSHWSQGHYPPGVRGIIPLESGSSSPLESGASSHWSQGHHPTGVRVIIPLESGSSSHWSQGHHPTGVRGIIPLESGASSHWSGSSSHWSHHPLWSQGHHPSGVRVIIPLESGASSHWSQGHHPTGVRGIIPLESGSSSHWNQGHHPSGVRAVVPYFNLQSPVGARNAVLGEESFLKKGEVGVKP</sequence>